<keyword evidence="3" id="KW-1185">Reference proteome</keyword>
<proteinExistence type="predicted"/>
<reference evidence="2 3" key="1">
    <citation type="submission" date="2023-11" db="EMBL/GenBank/DDBJ databases">
        <title>Bacillus jintuensis, isolated from a mudflat on the Beibu Gulf coast.</title>
        <authorList>
            <person name="Li M."/>
        </authorList>
    </citation>
    <scope>NUCLEOTIDE SEQUENCE [LARGE SCALE GENOMIC DNA]</scope>
    <source>
        <strain evidence="2 3">31A1R</strain>
        <plasmid evidence="2">unnamed</plasmid>
    </source>
</reference>
<organism evidence="2 3">
    <name type="scientific">Robertmurraya mangrovi</name>
    <dbReference type="NCBI Taxonomy" id="3098077"/>
    <lineage>
        <taxon>Bacteria</taxon>
        <taxon>Bacillati</taxon>
        <taxon>Bacillota</taxon>
        <taxon>Bacilli</taxon>
        <taxon>Bacillales</taxon>
        <taxon>Bacillaceae</taxon>
        <taxon>Robertmurraya</taxon>
    </lineage>
</organism>
<dbReference type="RefSeq" id="WP_322445069.1">
    <property type="nucleotide sequence ID" value="NZ_JAXOFX010000002.1"/>
</dbReference>
<evidence type="ECO:0000313" key="2">
    <source>
        <dbReference type="EMBL" id="MDZ5470989.1"/>
    </source>
</evidence>
<sequence length="168" mass="19263">MNRSTLRAFSLGILLSTSLIGVYYYSSNSSNQEPLSEKEAITTLTKAGYKVLSADEYAQLEKVQEQQEETKKEETETTDKTDKQNNKKEKETKKEIQIEKIYTLEIKRGMTADEISSKLKKANIIDDAIEFELFLVDEDYATRLQLGTYQISSMMSFEEIGRTITKNN</sequence>
<protein>
    <recommendedName>
        <fullName evidence="4">YceG-like family protein</fullName>
    </recommendedName>
</protein>
<geneLocation type="plasmid" evidence="2">
    <name>unnamed</name>
</geneLocation>
<evidence type="ECO:0000256" key="1">
    <source>
        <dbReference type="SAM" id="MobiDB-lite"/>
    </source>
</evidence>
<accession>A0ABU5IV08</accession>
<gene>
    <name evidence="2" type="ORF">SM124_04400</name>
</gene>
<feature type="region of interest" description="Disordered" evidence="1">
    <location>
        <begin position="62"/>
        <end position="92"/>
    </location>
</feature>
<comment type="caution">
    <text evidence="2">The sequence shown here is derived from an EMBL/GenBank/DDBJ whole genome shotgun (WGS) entry which is preliminary data.</text>
</comment>
<evidence type="ECO:0000313" key="3">
    <source>
        <dbReference type="Proteomes" id="UP001290455"/>
    </source>
</evidence>
<keyword evidence="2" id="KW-0614">Plasmid</keyword>
<evidence type="ECO:0008006" key="4">
    <source>
        <dbReference type="Google" id="ProtNLM"/>
    </source>
</evidence>
<name>A0ABU5IV08_9BACI</name>
<dbReference type="Gene3D" id="3.30.1490.480">
    <property type="entry name" value="Endolytic murein transglycosylase"/>
    <property type="match status" value="1"/>
</dbReference>
<dbReference type="EMBL" id="JAXOFX010000002">
    <property type="protein sequence ID" value="MDZ5470989.1"/>
    <property type="molecule type" value="Genomic_DNA"/>
</dbReference>
<dbReference type="Proteomes" id="UP001290455">
    <property type="component" value="Unassembled WGS sequence"/>
</dbReference>